<dbReference type="Proteomes" id="UP000647172">
    <property type="component" value="Unassembled WGS sequence"/>
</dbReference>
<gene>
    <name evidence="1" type="ORF">Ani05nite_07150</name>
</gene>
<evidence type="ECO:0000313" key="1">
    <source>
        <dbReference type="EMBL" id="GIE47181.1"/>
    </source>
</evidence>
<accession>A0A919MJ81</accession>
<organism evidence="1 2">
    <name type="scientific">Actinoplanes nipponensis</name>
    <dbReference type="NCBI Taxonomy" id="135950"/>
    <lineage>
        <taxon>Bacteria</taxon>
        <taxon>Bacillati</taxon>
        <taxon>Actinomycetota</taxon>
        <taxon>Actinomycetes</taxon>
        <taxon>Micromonosporales</taxon>
        <taxon>Micromonosporaceae</taxon>
        <taxon>Actinoplanes</taxon>
    </lineage>
</organism>
<dbReference type="RefSeq" id="WP_203764572.1">
    <property type="nucleotide sequence ID" value="NZ_BAAAYJ010000089.1"/>
</dbReference>
<sequence length="81" mass="8632">MLIEIGMLAVRSAARAYRIYRGLSTGDHAPTELDQILGAAGRHGRVHEVAQQDYSPPDTGGADDGDGILDALGDFFEDLFG</sequence>
<proteinExistence type="predicted"/>
<keyword evidence="2" id="KW-1185">Reference proteome</keyword>
<evidence type="ECO:0000313" key="2">
    <source>
        <dbReference type="Proteomes" id="UP000647172"/>
    </source>
</evidence>
<reference evidence="1" key="1">
    <citation type="submission" date="2021-01" db="EMBL/GenBank/DDBJ databases">
        <title>Whole genome shotgun sequence of Actinoplanes nipponensis NBRC 14063.</title>
        <authorList>
            <person name="Komaki H."/>
            <person name="Tamura T."/>
        </authorList>
    </citation>
    <scope>NUCLEOTIDE SEQUENCE</scope>
    <source>
        <strain evidence="1">NBRC 14063</strain>
    </source>
</reference>
<dbReference type="EMBL" id="BOMQ01000008">
    <property type="protein sequence ID" value="GIE47181.1"/>
    <property type="molecule type" value="Genomic_DNA"/>
</dbReference>
<comment type="caution">
    <text evidence="1">The sequence shown here is derived from an EMBL/GenBank/DDBJ whole genome shotgun (WGS) entry which is preliminary data.</text>
</comment>
<dbReference type="AlphaFoldDB" id="A0A919MJ81"/>
<protein>
    <submittedName>
        <fullName evidence="1">Uncharacterized protein</fullName>
    </submittedName>
</protein>
<name>A0A919MJ81_9ACTN</name>